<comment type="caution">
    <text evidence="1">The sequence shown here is derived from an EMBL/GenBank/DDBJ whole genome shotgun (WGS) entry which is preliminary data.</text>
</comment>
<sequence>MHLFTHTLLSHSKTNLCSLIKHEKSVTSNLSLSHTHRHSLSSSINRRTRDYRRGLVLAWLRRIVPSQLRRGNRRKKKRNRNRNRKRNLMNWLHKMVFPVRRVWLAFAARVKSRNNGGGLLKLHDDIQTCGYQDVQVMWEMLHRTESELTSNPRRKRKPKSFWKIFVWHNNPCSSHFSIDHA</sequence>
<organism evidence="1 2">
    <name type="scientific">Smallanthus sonchifolius</name>
    <dbReference type="NCBI Taxonomy" id="185202"/>
    <lineage>
        <taxon>Eukaryota</taxon>
        <taxon>Viridiplantae</taxon>
        <taxon>Streptophyta</taxon>
        <taxon>Embryophyta</taxon>
        <taxon>Tracheophyta</taxon>
        <taxon>Spermatophyta</taxon>
        <taxon>Magnoliopsida</taxon>
        <taxon>eudicotyledons</taxon>
        <taxon>Gunneridae</taxon>
        <taxon>Pentapetalae</taxon>
        <taxon>asterids</taxon>
        <taxon>campanulids</taxon>
        <taxon>Asterales</taxon>
        <taxon>Asteraceae</taxon>
        <taxon>Asteroideae</taxon>
        <taxon>Heliantheae alliance</taxon>
        <taxon>Millerieae</taxon>
        <taxon>Smallanthus</taxon>
    </lineage>
</organism>
<evidence type="ECO:0000313" key="2">
    <source>
        <dbReference type="Proteomes" id="UP001056120"/>
    </source>
</evidence>
<keyword evidence="2" id="KW-1185">Reference proteome</keyword>
<protein>
    <submittedName>
        <fullName evidence="1">Uncharacterized protein</fullName>
    </submittedName>
</protein>
<reference evidence="1 2" key="2">
    <citation type="journal article" date="2022" name="Mol. Ecol. Resour.">
        <title>The genomes of chicory, endive, great burdock and yacon provide insights into Asteraceae paleo-polyploidization history and plant inulin production.</title>
        <authorList>
            <person name="Fan W."/>
            <person name="Wang S."/>
            <person name="Wang H."/>
            <person name="Wang A."/>
            <person name="Jiang F."/>
            <person name="Liu H."/>
            <person name="Zhao H."/>
            <person name="Xu D."/>
            <person name="Zhang Y."/>
        </authorList>
    </citation>
    <scope>NUCLEOTIDE SEQUENCE [LARGE SCALE GENOMIC DNA]</scope>
    <source>
        <strain evidence="2">cv. Yunnan</strain>
        <tissue evidence="1">Leaves</tissue>
    </source>
</reference>
<evidence type="ECO:0000313" key="1">
    <source>
        <dbReference type="EMBL" id="KAI3773496.1"/>
    </source>
</evidence>
<reference evidence="2" key="1">
    <citation type="journal article" date="2022" name="Mol. Ecol. Resour.">
        <title>The genomes of chicory, endive, great burdock and yacon provide insights into Asteraceae palaeo-polyploidization history and plant inulin production.</title>
        <authorList>
            <person name="Fan W."/>
            <person name="Wang S."/>
            <person name="Wang H."/>
            <person name="Wang A."/>
            <person name="Jiang F."/>
            <person name="Liu H."/>
            <person name="Zhao H."/>
            <person name="Xu D."/>
            <person name="Zhang Y."/>
        </authorList>
    </citation>
    <scope>NUCLEOTIDE SEQUENCE [LARGE SCALE GENOMIC DNA]</scope>
    <source>
        <strain evidence="2">cv. Yunnan</strain>
    </source>
</reference>
<dbReference type="EMBL" id="CM042033">
    <property type="protein sequence ID" value="KAI3773496.1"/>
    <property type="molecule type" value="Genomic_DNA"/>
</dbReference>
<name>A0ACB9FRB3_9ASTR</name>
<gene>
    <name evidence="1" type="ORF">L1987_48026</name>
</gene>
<dbReference type="Proteomes" id="UP001056120">
    <property type="component" value="Linkage Group LG16"/>
</dbReference>
<proteinExistence type="predicted"/>
<accession>A0ACB9FRB3</accession>